<dbReference type="Proteomes" id="UP000223759">
    <property type="component" value="Unassembled WGS sequence"/>
</dbReference>
<organism evidence="2 3">
    <name type="scientific">Ectothiorhodosinus mongolicus</name>
    <dbReference type="NCBI Taxonomy" id="233100"/>
    <lineage>
        <taxon>Bacteria</taxon>
        <taxon>Pseudomonadati</taxon>
        <taxon>Pseudomonadota</taxon>
        <taxon>Gammaproteobacteria</taxon>
        <taxon>Chromatiales</taxon>
        <taxon>Ectothiorhodospiraceae</taxon>
        <taxon>Ectothiorhodosinus</taxon>
    </lineage>
</organism>
<dbReference type="Gene3D" id="3.30.2310.20">
    <property type="entry name" value="RelE-like"/>
    <property type="match status" value="1"/>
</dbReference>
<evidence type="ECO:0000313" key="2">
    <source>
        <dbReference type="EMBL" id="SIT67084.1"/>
    </source>
</evidence>
<evidence type="ECO:0000256" key="1">
    <source>
        <dbReference type="ARBA" id="ARBA00022649"/>
    </source>
</evidence>
<dbReference type="RefSeq" id="WP_076755053.1">
    <property type="nucleotide sequence ID" value="NZ_CP023018.1"/>
</dbReference>
<keyword evidence="1" id="KW-1277">Toxin-antitoxin system</keyword>
<dbReference type="OrthoDB" id="9798046at2"/>
<dbReference type="EMBL" id="FTPK01000001">
    <property type="protein sequence ID" value="SIT67084.1"/>
    <property type="molecule type" value="Genomic_DNA"/>
</dbReference>
<dbReference type="SUPFAM" id="SSF143011">
    <property type="entry name" value="RelE-like"/>
    <property type="match status" value="1"/>
</dbReference>
<sequence>MAGQSAKFEVLLTEGAEQDLEAIYDCICEFDCVVSANDVLDALIDVVESLSEFPERGSYPKELVGLGIKDYRQSFFKPYRVICRVADTKVIIYLIADGRRHMQTVLARRLLGGG</sequence>
<gene>
    <name evidence="2" type="ORF">SAMN05216526_0761</name>
</gene>
<dbReference type="Pfam" id="PF05016">
    <property type="entry name" value="ParE_toxin"/>
    <property type="match status" value="1"/>
</dbReference>
<proteinExistence type="predicted"/>
<keyword evidence="3" id="KW-1185">Reference proteome</keyword>
<name>A0A1R3VQQ7_9GAMM</name>
<protein>
    <submittedName>
        <fullName evidence="2">Toxin ParE1/3/4</fullName>
    </submittedName>
</protein>
<dbReference type="InterPro" id="IPR035093">
    <property type="entry name" value="RelE/ParE_toxin_dom_sf"/>
</dbReference>
<dbReference type="AlphaFoldDB" id="A0A1R3VQQ7"/>
<reference evidence="2 3" key="1">
    <citation type="submission" date="2017-01" db="EMBL/GenBank/DDBJ databases">
        <authorList>
            <person name="Mah S.A."/>
            <person name="Swanson W.J."/>
            <person name="Moy G.W."/>
            <person name="Vacquier V.D."/>
        </authorList>
    </citation>
    <scope>NUCLEOTIDE SEQUENCE [LARGE SCALE GENOMIC DNA]</scope>
    <source>
        <strain evidence="2 3">M9</strain>
    </source>
</reference>
<dbReference type="InterPro" id="IPR007712">
    <property type="entry name" value="RelE/ParE_toxin"/>
</dbReference>
<dbReference type="STRING" id="233100.SAMN05216526_0761"/>
<accession>A0A1R3VQQ7</accession>
<evidence type="ECO:0000313" key="3">
    <source>
        <dbReference type="Proteomes" id="UP000223759"/>
    </source>
</evidence>